<name>A0A166LSM0_9AGAM</name>
<proteinExistence type="predicted"/>
<feature type="compositionally biased region" description="Polar residues" evidence="1">
    <location>
        <begin position="189"/>
        <end position="201"/>
    </location>
</feature>
<feature type="region of interest" description="Disordered" evidence="1">
    <location>
        <begin position="121"/>
        <end position="141"/>
    </location>
</feature>
<feature type="region of interest" description="Disordered" evidence="1">
    <location>
        <begin position="189"/>
        <end position="218"/>
    </location>
</feature>
<evidence type="ECO:0000313" key="3">
    <source>
        <dbReference type="Proteomes" id="UP000076532"/>
    </source>
</evidence>
<dbReference type="EMBL" id="KV417533">
    <property type="protein sequence ID" value="KZP23275.1"/>
    <property type="molecule type" value="Genomic_DNA"/>
</dbReference>
<keyword evidence="3" id="KW-1185">Reference proteome</keyword>
<dbReference type="AlphaFoldDB" id="A0A166LSM0"/>
<dbReference type="Proteomes" id="UP000076532">
    <property type="component" value="Unassembled WGS sequence"/>
</dbReference>
<evidence type="ECO:0000313" key="2">
    <source>
        <dbReference type="EMBL" id="KZP23275.1"/>
    </source>
</evidence>
<accession>A0A166LSM0</accession>
<feature type="region of interest" description="Disordered" evidence="1">
    <location>
        <begin position="227"/>
        <end position="246"/>
    </location>
</feature>
<gene>
    <name evidence="2" type="ORF">FIBSPDRAFT_1042989</name>
</gene>
<feature type="compositionally biased region" description="Basic and acidic residues" evidence="1">
    <location>
        <begin position="227"/>
        <end position="241"/>
    </location>
</feature>
<reference evidence="2 3" key="1">
    <citation type="journal article" date="2016" name="Mol. Biol. Evol.">
        <title>Comparative Genomics of Early-Diverging Mushroom-Forming Fungi Provides Insights into the Origins of Lignocellulose Decay Capabilities.</title>
        <authorList>
            <person name="Nagy L.G."/>
            <person name="Riley R."/>
            <person name="Tritt A."/>
            <person name="Adam C."/>
            <person name="Daum C."/>
            <person name="Floudas D."/>
            <person name="Sun H."/>
            <person name="Yadav J.S."/>
            <person name="Pangilinan J."/>
            <person name="Larsson K.H."/>
            <person name="Matsuura K."/>
            <person name="Barry K."/>
            <person name="Labutti K."/>
            <person name="Kuo R."/>
            <person name="Ohm R.A."/>
            <person name="Bhattacharya S.S."/>
            <person name="Shirouzu T."/>
            <person name="Yoshinaga Y."/>
            <person name="Martin F.M."/>
            <person name="Grigoriev I.V."/>
            <person name="Hibbett D.S."/>
        </authorList>
    </citation>
    <scope>NUCLEOTIDE SEQUENCE [LARGE SCALE GENOMIC DNA]</scope>
    <source>
        <strain evidence="2 3">CBS 109695</strain>
    </source>
</reference>
<sequence length="304" mass="33442">MSSTHAQQKIDLKRLIVNASQAGSERAHSSLDRPLESWLREAESMRKDSPSVTGSFSDIKLTHEFMDYATILYALRTVLSSHPDYPNFTGELAQVRIKLNTVARELFEYLTELRLEIQKRAQDEGGGAASSIGPGQRRKALAGLAKQEEAWSGFKRDLQFENEAYSAGTADTQSPSEGGNLEDIPFESSSVRQTLAGSASHNEPGLIPDEPPSPQSYWIDLRPIEDAKADSPGRENGRIPEEPPVPSSYWIDLHPIEDSGILAPEVAPDPTSMFLELHPLIDLPAPEVAPSPVEVTLQLHESHD</sequence>
<evidence type="ECO:0000256" key="1">
    <source>
        <dbReference type="SAM" id="MobiDB-lite"/>
    </source>
</evidence>
<organism evidence="2 3">
    <name type="scientific">Athelia psychrophila</name>
    <dbReference type="NCBI Taxonomy" id="1759441"/>
    <lineage>
        <taxon>Eukaryota</taxon>
        <taxon>Fungi</taxon>
        <taxon>Dikarya</taxon>
        <taxon>Basidiomycota</taxon>
        <taxon>Agaricomycotina</taxon>
        <taxon>Agaricomycetes</taxon>
        <taxon>Agaricomycetidae</taxon>
        <taxon>Atheliales</taxon>
        <taxon>Atheliaceae</taxon>
        <taxon>Athelia</taxon>
    </lineage>
</organism>
<protein>
    <submittedName>
        <fullName evidence="2">Uncharacterized protein</fullName>
    </submittedName>
</protein>